<feature type="signal peptide" evidence="1">
    <location>
        <begin position="1"/>
        <end position="22"/>
    </location>
</feature>
<name>A0A7G7VHJ1_9FIRM</name>
<gene>
    <name evidence="2" type="ORF">H1B31_06690</name>
</gene>
<sequence>MKRFVQMALVLCLTLFAVQAGASPYSDKVTLPEGAVITNVNRLAVGAPLYVQVEETAPSIEILTQVISDASRITHTNIVTYDAVVNGIQTDKGIDLKSLPRRDAAKIFKENVASYADAYIILTVANNSRTTFFFDVYRSGSNELLYTYEVRANKSDGNTVATFSSLSEQFYKNWQRSVEAQNKVK</sequence>
<keyword evidence="1" id="KW-0732">Signal</keyword>
<dbReference type="AlphaFoldDB" id="A0A7G7VHJ1"/>
<dbReference type="KEGG" id="stim:H1B31_06690"/>
<protein>
    <submittedName>
        <fullName evidence="2">Coenzyme F(420) biosynthesis enzyme</fullName>
    </submittedName>
</protein>
<evidence type="ECO:0000256" key="1">
    <source>
        <dbReference type="SAM" id="SignalP"/>
    </source>
</evidence>
<dbReference type="EMBL" id="CP060204">
    <property type="protein sequence ID" value="QNH53584.1"/>
    <property type="molecule type" value="Genomic_DNA"/>
</dbReference>
<feature type="chain" id="PRO_5028935983" evidence="1">
    <location>
        <begin position="23"/>
        <end position="185"/>
    </location>
</feature>
<reference evidence="2 3" key="1">
    <citation type="submission" date="2020-07" db="EMBL/GenBank/DDBJ databases">
        <title>Complete genome and description of Selenomonas timonensis sp. nov., a new bacterium isolated from a gingivitis subject.</title>
        <authorList>
            <person name="Antezack A."/>
        </authorList>
    </citation>
    <scope>NUCLEOTIDE SEQUENCE [LARGE SCALE GENOMIC DNA]</scope>
    <source>
        <strain evidence="2 3">Marseille-Q3039</strain>
    </source>
</reference>
<dbReference type="RefSeq" id="WP_009439859.1">
    <property type="nucleotide sequence ID" value="NZ_CP060204.1"/>
</dbReference>
<evidence type="ECO:0000313" key="3">
    <source>
        <dbReference type="Proteomes" id="UP000515480"/>
    </source>
</evidence>
<accession>A0A7G7VHJ1</accession>
<organism evidence="2 3">
    <name type="scientific">Selenomonas timonae</name>
    <dbReference type="NCBI Taxonomy" id="2754044"/>
    <lineage>
        <taxon>Bacteria</taxon>
        <taxon>Bacillati</taxon>
        <taxon>Bacillota</taxon>
        <taxon>Negativicutes</taxon>
        <taxon>Selenomonadales</taxon>
        <taxon>Selenomonadaceae</taxon>
        <taxon>Selenomonas</taxon>
    </lineage>
</organism>
<proteinExistence type="predicted"/>
<keyword evidence="3" id="KW-1185">Reference proteome</keyword>
<dbReference type="Proteomes" id="UP000515480">
    <property type="component" value="Chromosome"/>
</dbReference>
<evidence type="ECO:0000313" key="2">
    <source>
        <dbReference type="EMBL" id="QNH53584.1"/>
    </source>
</evidence>